<dbReference type="PANTHER" id="PTHR30632">
    <property type="entry name" value="MOLYBDATE-BINDING PERIPLASMIC PROTEIN"/>
    <property type="match status" value="1"/>
</dbReference>
<dbReference type="Gene3D" id="3.40.190.10">
    <property type="entry name" value="Periplasmic binding protein-like II"/>
    <property type="match status" value="2"/>
</dbReference>
<gene>
    <name evidence="5" type="primary">modA</name>
    <name evidence="5" type="ORF">ACERZ8_11805</name>
</gene>
<evidence type="ECO:0000256" key="3">
    <source>
        <dbReference type="ARBA" id="ARBA00022729"/>
    </source>
</evidence>
<evidence type="ECO:0000256" key="4">
    <source>
        <dbReference type="SAM" id="SignalP"/>
    </source>
</evidence>
<dbReference type="InterPro" id="IPR050682">
    <property type="entry name" value="ModA/WtpA"/>
</dbReference>
<dbReference type="RefSeq" id="WP_407592379.1">
    <property type="nucleotide sequence ID" value="NZ_JBHDIY010000002.1"/>
</dbReference>
<protein>
    <submittedName>
        <fullName evidence="5">Molybdate ABC transporter substrate-binding protein</fullName>
    </submittedName>
</protein>
<evidence type="ECO:0000256" key="1">
    <source>
        <dbReference type="ARBA" id="ARBA00009175"/>
    </source>
</evidence>
<comment type="caution">
    <text evidence="5">The sequence shown here is derived from an EMBL/GenBank/DDBJ whole genome shotgun (WGS) entry which is preliminary data.</text>
</comment>
<dbReference type="NCBIfam" id="TIGR01256">
    <property type="entry name" value="modA"/>
    <property type="match status" value="1"/>
</dbReference>
<evidence type="ECO:0000313" key="5">
    <source>
        <dbReference type="EMBL" id="MFL4470530.1"/>
    </source>
</evidence>
<evidence type="ECO:0000256" key="2">
    <source>
        <dbReference type="ARBA" id="ARBA00022723"/>
    </source>
</evidence>
<comment type="similarity">
    <text evidence="1">Belongs to the bacterial solute-binding protein ModA family.</text>
</comment>
<dbReference type="InterPro" id="IPR005950">
    <property type="entry name" value="ModA"/>
</dbReference>
<keyword evidence="6" id="KW-1185">Reference proteome</keyword>
<keyword evidence="2" id="KW-0479">Metal-binding</keyword>
<name>A0ABW8UTR5_9RHOB</name>
<feature type="signal peptide" evidence="4">
    <location>
        <begin position="1"/>
        <end position="30"/>
    </location>
</feature>
<proteinExistence type="inferred from homology"/>
<sequence>MSNSARAMKTYNWIKGLAVMLAMSCAPAHASGEAVRIFAAASLQGPLDVAASEFHQDSVISYGGSGTLARQISLGAPADIVILANETWANWLVTGAGVPGPPRAILSNRLVLIVPAGGPVLDDPDLDVLRQVIGDGRLAMGQHTAVPAGIYAQAWLTHIGAWDALRPHLAETENVRAALALVARKEVPLGIVYASDARASAQVVVAWTIPADQHPPILYHGLALTPVGAAFLDHLAARIALFEDAGFVALP</sequence>
<evidence type="ECO:0000313" key="6">
    <source>
        <dbReference type="Proteomes" id="UP001627408"/>
    </source>
</evidence>
<feature type="chain" id="PRO_5045184474" evidence="4">
    <location>
        <begin position="31"/>
        <end position="251"/>
    </location>
</feature>
<reference evidence="5 6" key="1">
    <citation type="submission" date="2024-08" db="EMBL/GenBank/DDBJ databases">
        <title>Tateyamaria sp. nov., isolated from marine algae.</title>
        <authorList>
            <person name="Choi B.J."/>
            <person name="Kim J.M."/>
            <person name="Lee J.K."/>
            <person name="Choi D.G."/>
            <person name="Bayburt H."/>
            <person name="Baek J.H."/>
            <person name="Han D.M."/>
            <person name="Jeon C.O."/>
        </authorList>
    </citation>
    <scope>NUCLEOTIDE SEQUENCE [LARGE SCALE GENOMIC DNA]</scope>
    <source>
        <strain evidence="5 6">KMU-156</strain>
    </source>
</reference>
<organism evidence="5 6">
    <name type="scientific">Tateyamaria armeniaca</name>
    <dbReference type="NCBI Taxonomy" id="2518930"/>
    <lineage>
        <taxon>Bacteria</taxon>
        <taxon>Pseudomonadati</taxon>
        <taxon>Pseudomonadota</taxon>
        <taxon>Alphaproteobacteria</taxon>
        <taxon>Rhodobacterales</taxon>
        <taxon>Roseobacteraceae</taxon>
        <taxon>Tateyamaria</taxon>
    </lineage>
</organism>
<dbReference type="Pfam" id="PF13531">
    <property type="entry name" value="SBP_bac_11"/>
    <property type="match status" value="1"/>
</dbReference>
<dbReference type="Proteomes" id="UP001627408">
    <property type="component" value="Unassembled WGS sequence"/>
</dbReference>
<dbReference type="SUPFAM" id="SSF53850">
    <property type="entry name" value="Periplasmic binding protein-like II"/>
    <property type="match status" value="1"/>
</dbReference>
<accession>A0ABW8UTR5</accession>
<dbReference type="EMBL" id="JBHDIY010000002">
    <property type="protein sequence ID" value="MFL4470530.1"/>
    <property type="molecule type" value="Genomic_DNA"/>
</dbReference>
<keyword evidence="3 4" id="KW-0732">Signal</keyword>
<dbReference type="PIRSF" id="PIRSF004846">
    <property type="entry name" value="ModA"/>
    <property type="match status" value="1"/>
</dbReference>
<dbReference type="PANTHER" id="PTHR30632:SF17">
    <property type="entry name" value="MOLYBDATE-BINDING PROTEIN MODA"/>
    <property type="match status" value="1"/>
</dbReference>